<name>A0A6G1IWJ8_9PLEO</name>
<proteinExistence type="predicted"/>
<dbReference type="Proteomes" id="UP000799291">
    <property type="component" value="Unassembled WGS sequence"/>
</dbReference>
<dbReference type="PANTHER" id="PTHR46680">
    <property type="entry name" value="NF-KAPPA-B INHIBITOR ALPHA"/>
    <property type="match status" value="1"/>
</dbReference>
<evidence type="ECO:0000256" key="3">
    <source>
        <dbReference type="PROSITE-ProRule" id="PRU00023"/>
    </source>
</evidence>
<evidence type="ECO:0000313" key="5">
    <source>
        <dbReference type="EMBL" id="KAF2682259.1"/>
    </source>
</evidence>
<accession>A0A6G1IWJ8</accession>
<keyword evidence="2 3" id="KW-0040">ANK repeat</keyword>
<evidence type="ECO:0000256" key="4">
    <source>
        <dbReference type="SAM" id="MobiDB-lite"/>
    </source>
</evidence>
<dbReference type="Pfam" id="PF12796">
    <property type="entry name" value="Ank_2"/>
    <property type="match status" value="1"/>
</dbReference>
<feature type="region of interest" description="Disordered" evidence="4">
    <location>
        <begin position="213"/>
        <end position="249"/>
    </location>
</feature>
<protein>
    <submittedName>
        <fullName evidence="5">Uncharacterized protein</fullName>
    </submittedName>
</protein>
<keyword evidence="6" id="KW-1185">Reference proteome</keyword>
<evidence type="ECO:0000256" key="1">
    <source>
        <dbReference type="ARBA" id="ARBA00022737"/>
    </source>
</evidence>
<dbReference type="AlphaFoldDB" id="A0A6G1IWJ8"/>
<evidence type="ECO:0000256" key="2">
    <source>
        <dbReference type="ARBA" id="ARBA00023043"/>
    </source>
</evidence>
<feature type="repeat" description="ANK" evidence="3">
    <location>
        <begin position="485"/>
        <end position="518"/>
    </location>
</feature>
<reference evidence="5" key="1">
    <citation type="journal article" date="2020" name="Stud. Mycol.">
        <title>101 Dothideomycetes genomes: a test case for predicting lifestyles and emergence of pathogens.</title>
        <authorList>
            <person name="Haridas S."/>
            <person name="Albert R."/>
            <person name="Binder M."/>
            <person name="Bloem J."/>
            <person name="Labutti K."/>
            <person name="Salamov A."/>
            <person name="Andreopoulos B."/>
            <person name="Baker S."/>
            <person name="Barry K."/>
            <person name="Bills G."/>
            <person name="Bluhm B."/>
            <person name="Cannon C."/>
            <person name="Castanera R."/>
            <person name="Culley D."/>
            <person name="Daum C."/>
            <person name="Ezra D."/>
            <person name="Gonzalez J."/>
            <person name="Henrissat B."/>
            <person name="Kuo A."/>
            <person name="Liang C."/>
            <person name="Lipzen A."/>
            <person name="Lutzoni F."/>
            <person name="Magnuson J."/>
            <person name="Mondo S."/>
            <person name="Nolan M."/>
            <person name="Ohm R."/>
            <person name="Pangilinan J."/>
            <person name="Park H.-J."/>
            <person name="Ramirez L."/>
            <person name="Alfaro M."/>
            <person name="Sun H."/>
            <person name="Tritt A."/>
            <person name="Yoshinaga Y."/>
            <person name="Zwiers L.-H."/>
            <person name="Turgeon B."/>
            <person name="Goodwin S."/>
            <person name="Spatafora J."/>
            <person name="Crous P."/>
            <person name="Grigoriev I."/>
        </authorList>
    </citation>
    <scope>NUCLEOTIDE SEQUENCE</scope>
    <source>
        <strain evidence="5">CBS 122367</strain>
    </source>
</reference>
<dbReference type="PANTHER" id="PTHR46680:SF3">
    <property type="entry name" value="NF-KAPPA-B INHIBITOR CACTUS"/>
    <property type="match status" value="1"/>
</dbReference>
<dbReference type="SUPFAM" id="SSF48403">
    <property type="entry name" value="Ankyrin repeat"/>
    <property type="match status" value="1"/>
</dbReference>
<dbReference type="GO" id="GO:0051059">
    <property type="term" value="F:NF-kappaB binding"/>
    <property type="evidence" value="ECO:0007669"/>
    <property type="project" value="TreeGrafter"/>
</dbReference>
<dbReference type="PROSITE" id="PS50297">
    <property type="entry name" value="ANK_REP_REGION"/>
    <property type="match status" value="1"/>
</dbReference>
<gene>
    <name evidence="5" type="ORF">K458DRAFT_73830</name>
</gene>
<evidence type="ECO:0000313" key="6">
    <source>
        <dbReference type="Proteomes" id="UP000799291"/>
    </source>
</evidence>
<keyword evidence="1" id="KW-0677">Repeat</keyword>
<dbReference type="InterPro" id="IPR051070">
    <property type="entry name" value="NF-kappa-B_inhibitor"/>
</dbReference>
<dbReference type="InterPro" id="IPR002110">
    <property type="entry name" value="Ankyrin_rpt"/>
</dbReference>
<dbReference type="Gene3D" id="1.25.40.20">
    <property type="entry name" value="Ankyrin repeat-containing domain"/>
    <property type="match status" value="1"/>
</dbReference>
<dbReference type="GO" id="GO:0005829">
    <property type="term" value="C:cytosol"/>
    <property type="evidence" value="ECO:0007669"/>
    <property type="project" value="TreeGrafter"/>
</dbReference>
<sequence length="572" mass="63037">MSGASTVAARCASLSTAISQIITDTTSFSRRLRDSRHEINALNADLLAVKLSLDIARDDFSHADANIPPLLVEATSTLLDCCSTATQSLHKPIIRLTTSDVRKEIWQIFKKRSLDVLRQNIEALRCALDLVLDLIVLFNDAEDDGDPFASANEWRSPKHSSDTEQPFLNRIDVERNHIEHLTEGRLPVLYTSIERLRACATFILEERNYMRQTDGRSTPHLGSLSPPHARYGDHAPSGRNSPAPPLSPVSTTNGIGAWIANVVHSPTFLQSAVTFADPPARPDVVNREESVPSRGTFYAESVSSATRTHSSGRPITKIAKDESQQRVDSPQQTAKAAGIQHSTYYRASTIISSDNASIFDRGLTSDELAVAMDKRNRLTRTQRAVIDQSLQSITQNTPLDNIERLLWEGANPNVEDDEFGFLYIRAAYELSTDVLKLLVEYGADVSRTIPTSYYSAIHAAVLGKKLDILRYLVGLGMSMDTTNTNGETPLHLAVKTPGTYQLAKFLLDSGADVNREANEEGTPFHLVMNATRLDSRERSMMVELLLAHGAEGEFSVETVERRGKGLSVLGLK</sequence>
<dbReference type="OrthoDB" id="426293at2759"/>
<organism evidence="5 6">
    <name type="scientific">Lentithecium fluviatile CBS 122367</name>
    <dbReference type="NCBI Taxonomy" id="1168545"/>
    <lineage>
        <taxon>Eukaryota</taxon>
        <taxon>Fungi</taxon>
        <taxon>Dikarya</taxon>
        <taxon>Ascomycota</taxon>
        <taxon>Pezizomycotina</taxon>
        <taxon>Dothideomycetes</taxon>
        <taxon>Pleosporomycetidae</taxon>
        <taxon>Pleosporales</taxon>
        <taxon>Massarineae</taxon>
        <taxon>Lentitheciaceae</taxon>
        <taxon>Lentithecium</taxon>
    </lineage>
</organism>
<dbReference type="GO" id="GO:0071356">
    <property type="term" value="P:cellular response to tumor necrosis factor"/>
    <property type="evidence" value="ECO:0007669"/>
    <property type="project" value="TreeGrafter"/>
</dbReference>
<dbReference type="EMBL" id="MU005588">
    <property type="protein sequence ID" value="KAF2682259.1"/>
    <property type="molecule type" value="Genomic_DNA"/>
</dbReference>
<dbReference type="PROSITE" id="PS50088">
    <property type="entry name" value="ANK_REPEAT"/>
    <property type="match status" value="1"/>
</dbReference>
<dbReference type="SMART" id="SM00248">
    <property type="entry name" value="ANK"/>
    <property type="match status" value="4"/>
</dbReference>
<dbReference type="InterPro" id="IPR036770">
    <property type="entry name" value="Ankyrin_rpt-contain_sf"/>
</dbReference>